<evidence type="ECO:0000313" key="1">
    <source>
        <dbReference type="EMBL" id="MFD3292204.1"/>
    </source>
</evidence>
<organism evidence="1 2">
    <name type="scientific">Aquirufa originis</name>
    <dbReference type="NCBI Taxonomy" id="3096514"/>
    <lineage>
        <taxon>Bacteria</taxon>
        <taxon>Pseudomonadati</taxon>
        <taxon>Bacteroidota</taxon>
        <taxon>Cytophagia</taxon>
        <taxon>Cytophagales</taxon>
        <taxon>Flectobacillaceae</taxon>
        <taxon>Aquirufa</taxon>
    </lineage>
</organism>
<name>A0ABW6D444_9BACT</name>
<dbReference type="Proteomes" id="UP001598112">
    <property type="component" value="Unassembled WGS sequence"/>
</dbReference>
<comment type="caution">
    <text evidence="1">The sequence shown here is derived from an EMBL/GenBank/DDBJ whole genome shotgun (WGS) entry which is preliminary data.</text>
</comment>
<reference evidence="1 2" key="1">
    <citation type="submission" date="2024-03" db="EMBL/GenBank/DDBJ databases">
        <title>Aquirufa genome sequencing.</title>
        <authorList>
            <person name="Pitt A."/>
            <person name="Hahn M.W."/>
        </authorList>
    </citation>
    <scope>NUCLEOTIDE SEQUENCE [LARGE SCALE GENOMIC DNA]</scope>
    <source>
        <strain evidence="1 2">KTFRIE-69F</strain>
    </source>
</reference>
<sequence>MKMYKVNRSTIEEWRRRFGLPMIEISSHKKYIRREDLMKWENQMKNGMCELELNNSGVS</sequence>
<keyword evidence="2" id="KW-1185">Reference proteome</keyword>
<dbReference type="RefSeq" id="WP_377977604.1">
    <property type="nucleotide sequence ID" value="NZ_JBBKXY010000001.1"/>
</dbReference>
<gene>
    <name evidence="1" type="ORF">SKC35_00750</name>
</gene>
<evidence type="ECO:0008006" key="3">
    <source>
        <dbReference type="Google" id="ProtNLM"/>
    </source>
</evidence>
<proteinExistence type="predicted"/>
<protein>
    <recommendedName>
        <fullName evidence="3">DNA-binding protein</fullName>
    </recommendedName>
</protein>
<evidence type="ECO:0000313" key="2">
    <source>
        <dbReference type="Proteomes" id="UP001598112"/>
    </source>
</evidence>
<accession>A0ABW6D444</accession>
<dbReference type="EMBL" id="JBBKXY010000001">
    <property type="protein sequence ID" value="MFD3292204.1"/>
    <property type="molecule type" value="Genomic_DNA"/>
</dbReference>